<reference evidence="9" key="1">
    <citation type="submission" date="2023-01" db="EMBL/GenBank/DDBJ databases">
        <title>The chitinases involved in constricting ring structure development in the nematode-trapping fungus Drechslerella dactyloides.</title>
        <authorList>
            <person name="Wang R."/>
            <person name="Zhang L."/>
            <person name="Tang P."/>
            <person name="Li S."/>
            <person name="Liang L."/>
        </authorList>
    </citation>
    <scope>NUCLEOTIDE SEQUENCE</scope>
    <source>
        <strain evidence="9">YMF1.00031</strain>
    </source>
</reference>
<keyword evidence="4" id="KW-0833">Ubl conjugation pathway</keyword>
<feature type="domain" description="OTU" evidence="8">
    <location>
        <begin position="303"/>
        <end position="518"/>
    </location>
</feature>
<dbReference type="InterPro" id="IPR042467">
    <property type="entry name" value="Peptidase_C65_otubain_sub2"/>
</dbReference>
<dbReference type="CDD" id="cd22749">
    <property type="entry name" value="Otubain_C65"/>
    <property type="match status" value="1"/>
</dbReference>
<dbReference type="SUPFAM" id="SSF54001">
    <property type="entry name" value="Cysteine proteinases"/>
    <property type="match status" value="1"/>
</dbReference>
<keyword evidence="3" id="KW-0645">Protease</keyword>
<feature type="region of interest" description="Disordered" evidence="7">
    <location>
        <begin position="1"/>
        <end position="43"/>
    </location>
</feature>
<dbReference type="InterPro" id="IPR038765">
    <property type="entry name" value="Papain-like_cys_pep_sf"/>
</dbReference>
<keyword evidence="6" id="KW-0788">Thiol protease</keyword>
<dbReference type="InterPro" id="IPR003323">
    <property type="entry name" value="OTU_dom"/>
</dbReference>
<evidence type="ECO:0000256" key="1">
    <source>
        <dbReference type="ARBA" id="ARBA00000707"/>
    </source>
</evidence>
<dbReference type="EC" id="3.4.19.12" evidence="2"/>
<accession>A0AAD6NP07</accession>
<evidence type="ECO:0000256" key="2">
    <source>
        <dbReference type="ARBA" id="ARBA00012759"/>
    </source>
</evidence>
<dbReference type="Proteomes" id="UP001221413">
    <property type="component" value="Unassembled WGS sequence"/>
</dbReference>
<dbReference type="GO" id="GO:0071108">
    <property type="term" value="P:protein K48-linked deubiquitination"/>
    <property type="evidence" value="ECO:0007669"/>
    <property type="project" value="TreeGrafter"/>
</dbReference>
<comment type="catalytic activity">
    <reaction evidence="1">
        <text>Thiol-dependent hydrolysis of ester, thioester, amide, peptide and isopeptide bonds formed by the C-terminal Gly of ubiquitin (a 76-residue protein attached to proteins as an intracellular targeting signal).</text>
        <dbReference type="EC" id="3.4.19.12"/>
    </reaction>
</comment>
<keyword evidence="10" id="KW-1185">Reference proteome</keyword>
<dbReference type="Gene3D" id="1.20.1300.20">
    <property type="entry name" value="Peptidase C65 Otubain, subdomain 2"/>
    <property type="match status" value="1"/>
</dbReference>
<feature type="region of interest" description="Disordered" evidence="7">
    <location>
        <begin position="555"/>
        <end position="578"/>
    </location>
</feature>
<keyword evidence="5" id="KW-0378">Hydrolase</keyword>
<protein>
    <recommendedName>
        <fullName evidence="2">ubiquitinyl hydrolase 1</fullName>
        <ecNumber evidence="2">3.4.19.12</ecNumber>
    </recommendedName>
</protein>
<evidence type="ECO:0000256" key="5">
    <source>
        <dbReference type="ARBA" id="ARBA00022801"/>
    </source>
</evidence>
<dbReference type="PANTHER" id="PTHR12931">
    <property type="entry name" value="UBIQUITIN THIOLESTERASE PROTEIN OTUB"/>
    <property type="match status" value="1"/>
</dbReference>
<organism evidence="9 10">
    <name type="scientific">Drechslerella dactyloides</name>
    <name type="common">Nematode-trapping fungus</name>
    <name type="synonym">Arthrobotrys dactyloides</name>
    <dbReference type="NCBI Taxonomy" id="74499"/>
    <lineage>
        <taxon>Eukaryota</taxon>
        <taxon>Fungi</taxon>
        <taxon>Dikarya</taxon>
        <taxon>Ascomycota</taxon>
        <taxon>Pezizomycotina</taxon>
        <taxon>Orbiliomycetes</taxon>
        <taxon>Orbiliales</taxon>
        <taxon>Orbiliaceae</taxon>
        <taxon>Drechslerella</taxon>
    </lineage>
</organism>
<dbReference type="GO" id="GO:0043130">
    <property type="term" value="F:ubiquitin binding"/>
    <property type="evidence" value="ECO:0007669"/>
    <property type="project" value="TreeGrafter"/>
</dbReference>
<dbReference type="InterPro" id="IPR042468">
    <property type="entry name" value="Peptidase_C65_otubain_sub1"/>
</dbReference>
<dbReference type="AlphaFoldDB" id="A0AAD6NP07"/>
<sequence length="754" mass="84287">MSAPYSSPVDMAPSSSEEDASQSLQMPSVPSSPLDEPSSPEDDCISLDLAWFPEIEPEIEDEEPKPKKVVENVALSSFENPHVLPDVLLAGEAAGLHFPLPWELRLDRDQWLEVAIAQAQLPPPPPRLISPPGPPATPEDIYIANVINQCDENGDYYDEPWAYNRNAAPIEQFNITHSHLYPFSLDYTGGYDHVVKTVGPALEVFDWSRDILGLPIIMPGDDIIYDDLDFEDEGESASQSVGRAEMKSAQELADLERLSQAYQPEVRGPLVGDLQSSHILQDEYAGADPTYVKKTAALAPKYSNYRPVKGDGNCGWRALAFGYFELLLRTGDPEVIEHEMARIKSMNSLMDDVGMSEYLYEDFVDETIQLLTIIQEASVLDNPYDDKPLLATFNTEDKSNGIVTHLRLLTSGFLKLNPDAYQPFIETSILDFCSTVVEPFGVQIDHIAVKALIDLLFIPAGFAVEISYLDRSVGDEVNVHRFEDESNSVVTTLKTTGNDRPTLRLLYRPGHYDLIYKNGDLAPTALPTSSKGKEPAVQVSMMLGQRFNMADKQKAAPRNLKRQRKTAVPDSTPPTWFCTPPPGKQDTEMKPWYNLNAAPVVPNCIPCNPFRYNDGSTSWYGACTCNDYYDTENKPPQMSFIPRYSDPANTITLAELVDPNVVIPNEDCTPTPLLVDEIPQCSSGLPTAMVQLGAARLVDLEPYEAQLAAQEEENERRMQFTHYNNSHYQNYNFQPQVWTPDSPYPFQYPYQLSC</sequence>
<dbReference type="PANTHER" id="PTHR12931:SF15">
    <property type="entry name" value="UBIQUITIN THIOESTERASE OTUBAIN-LIKE"/>
    <property type="match status" value="1"/>
</dbReference>
<dbReference type="InterPro" id="IPR019400">
    <property type="entry name" value="Peptidase_C65_otubain"/>
</dbReference>
<dbReference type="GO" id="GO:0005634">
    <property type="term" value="C:nucleus"/>
    <property type="evidence" value="ECO:0007669"/>
    <property type="project" value="TreeGrafter"/>
</dbReference>
<gene>
    <name evidence="9" type="ORF">Dda_0270</name>
</gene>
<dbReference type="PROSITE" id="PS50802">
    <property type="entry name" value="OTU"/>
    <property type="match status" value="1"/>
</dbReference>
<dbReference type="Pfam" id="PF10275">
    <property type="entry name" value="Peptidase_C65"/>
    <property type="match status" value="1"/>
</dbReference>
<feature type="compositionally biased region" description="Low complexity" evidence="7">
    <location>
        <begin position="27"/>
        <end position="37"/>
    </location>
</feature>
<evidence type="ECO:0000256" key="3">
    <source>
        <dbReference type="ARBA" id="ARBA00022670"/>
    </source>
</evidence>
<evidence type="ECO:0000313" key="9">
    <source>
        <dbReference type="EMBL" id="KAJ6264128.1"/>
    </source>
</evidence>
<comment type="caution">
    <text evidence="9">The sequence shown here is derived from an EMBL/GenBank/DDBJ whole genome shotgun (WGS) entry which is preliminary data.</text>
</comment>
<evidence type="ECO:0000256" key="4">
    <source>
        <dbReference type="ARBA" id="ARBA00022786"/>
    </source>
</evidence>
<dbReference type="GO" id="GO:0006508">
    <property type="term" value="P:proteolysis"/>
    <property type="evidence" value="ECO:0007669"/>
    <property type="project" value="UniProtKB-KW"/>
</dbReference>
<proteinExistence type="predicted"/>
<name>A0AAD6NP07_DREDA</name>
<dbReference type="GO" id="GO:0004843">
    <property type="term" value="F:cysteine-type deubiquitinase activity"/>
    <property type="evidence" value="ECO:0007669"/>
    <property type="project" value="UniProtKB-EC"/>
</dbReference>
<evidence type="ECO:0000256" key="6">
    <source>
        <dbReference type="ARBA" id="ARBA00022807"/>
    </source>
</evidence>
<evidence type="ECO:0000256" key="7">
    <source>
        <dbReference type="SAM" id="MobiDB-lite"/>
    </source>
</evidence>
<evidence type="ECO:0000313" key="10">
    <source>
        <dbReference type="Proteomes" id="UP001221413"/>
    </source>
</evidence>
<dbReference type="Gene3D" id="3.30.200.60">
    <property type="entry name" value="Peptidase C65 Otubain, subdomain 1"/>
    <property type="match status" value="1"/>
</dbReference>
<evidence type="ECO:0000259" key="8">
    <source>
        <dbReference type="PROSITE" id="PS50802"/>
    </source>
</evidence>
<dbReference type="EMBL" id="JAQGDS010000001">
    <property type="protein sequence ID" value="KAJ6264128.1"/>
    <property type="molecule type" value="Genomic_DNA"/>
</dbReference>